<dbReference type="Proteomes" id="UP000320593">
    <property type="component" value="Unassembled WGS sequence"/>
</dbReference>
<proteinExistence type="predicted"/>
<dbReference type="InterPro" id="IPR010732">
    <property type="entry name" value="T6SS_TssG-like"/>
</dbReference>
<comment type="caution">
    <text evidence="1">The sequence shown here is derived from an EMBL/GenBank/DDBJ whole genome shotgun (WGS) entry which is preliminary data.</text>
</comment>
<keyword evidence="2" id="KW-1185">Reference proteome</keyword>
<name>A0A562SE42_9HYPH</name>
<sequence length="347" mass="38422">MMDAASTDLVEQQSQSTALAEHLGQSQFFQMVHLIGVLHSDLSRMGPGEDPSSEPIRFRSTRSLSFGPSDVSQINYNAAENRFDIRVNFMGLYGPASPMPPYVTERIIERDETPSSLEDLLDLFNHRLITLLFQIWQKSRHHIRYQSHGLDETSKCILALCGFPIEDRTQIGSVDRSALLPHVGLISLYSSSAAAVSSVLTRFFQVRCEIVEYVSRKVQLGVGARMALGIQNTRLGEDVVIGETVQDDLGKFMVRLGPAEFDHLRPFLPGGERHPEIGELLSMVVSDPLDWDIEFNIEPETIEPAVVGTTRLGVSTWLSNGVAELVENSICIAPGIDVAKEMREVAG</sequence>
<dbReference type="PANTHER" id="PTHR35564">
    <property type="match status" value="1"/>
</dbReference>
<evidence type="ECO:0000313" key="1">
    <source>
        <dbReference type="EMBL" id="TWI79547.1"/>
    </source>
</evidence>
<dbReference type="AlphaFoldDB" id="A0A562SE42"/>
<dbReference type="NCBIfam" id="TIGR03347">
    <property type="entry name" value="VI_chp_1"/>
    <property type="match status" value="1"/>
</dbReference>
<dbReference type="Pfam" id="PF06996">
    <property type="entry name" value="T6SS_TssG"/>
    <property type="match status" value="1"/>
</dbReference>
<dbReference type="OrthoDB" id="1523296at2"/>
<organism evidence="1 2">
    <name type="scientific">Roseibium hamelinense</name>
    <dbReference type="NCBI Taxonomy" id="150831"/>
    <lineage>
        <taxon>Bacteria</taxon>
        <taxon>Pseudomonadati</taxon>
        <taxon>Pseudomonadota</taxon>
        <taxon>Alphaproteobacteria</taxon>
        <taxon>Hyphomicrobiales</taxon>
        <taxon>Stappiaceae</taxon>
        <taxon>Roseibium</taxon>
    </lineage>
</organism>
<accession>A0A562SE42</accession>
<protein>
    <submittedName>
        <fullName evidence="1">Type VI secretion system protein ImpH</fullName>
    </submittedName>
</protein>
<evidence type="ECO:0000313" key="2">
    <source>
        <dbReference type="Proteomes" id="UP000320593"/>
    </source>
</evidence>
<dbReference type="PANTHER" id="PTHR35564:SF3">
    <property type="entry name" value="TYPE VI SECRETION SYSTEM BASEPLATE SUBUNIT TSSG"/>
    <property type="match status" value="1"/>
</dbReference>
<dbReference type="EMBL" id="VLLF01000014">
    <property type="protein sequence ID" value="TWI79547.1"/>
    <property type="molecule type" value="Genomic_DNA"/>
</dbReference>
<dbReference type="RefSeq" id="WP_145347572.1">
    <property type="nucleotide sequence ID" value="NZ_VLLF01000014.1"/>
</dbReference>
<reference evidence="1 2" key="1">
    <citation type="submission" date="2019-07" db="EMBL/GenBank/DDBJ databases">
        <title>Genomic Encyclopedia of Archaeal and Bacterial Type Strains, Phase II (KMG-II): from individual species to whole genera.</title>
        <authorList>
            <person name="Goeker M."/>
        </authorList>
    </citation>
    <scope>NUCLEOTIDE SEQUENCE [LARGE SCALE GENOMIC DNA]</scope>
    <source>
        <strain evidence="1 2">ATCC BAA-252</strain>
    </source>
</reference>
<gene>
    <name evidence="1" type="ORF">JM93_04318</name>
</gene>